<dbReference type="AlphaFoldDB" id="A0ABD0S6I4"/>
<evidence type="ECO:0000313" key="1">
    <source>
        <dbReference type="EMBL" id="KAL0809658.1"/>
    </source>
</evidence>
<protein>
    <submittedName>
        <fullName evidence="1">Uncharacterized protein</fullName>
    </submittedName>
</protein>
<organism evidence="1 2">
    <name type="scientific">Loxostege sticticalis</name>
    <name type="common">Beet webworm moth</name>
    <dbReference type="NCBI Taxonomy" id="481309"/>
    <lineage>
        <taxon>Eukaryota</taxon>
        <taxon>Metazoa</taxon>
        <taxon>Ecdysozoa</taxon>
        <taxon>Arthropoda</taxon>
        <taxon>Hexapoda</taxon>
        <taxon>Insecta</taxon>
        <taxon>Pterygota</taxon>
        <taxon>Neoptera</taxon>
        <taxon>Endopterygota</taxon>
        <taxon>Lepidoptera</taxon>
        <taxon>Glossata</taxon>
        <taxon>Ditrysia</taxon>
        <taxon>Pyraloidea</taxon>
        <taxon>Crambidae</taxon>
        <taxon>Pyraustinae</taxon>
        <taxon>Loxostege</taxon>
    </lineage>
</organism>
<dbReference type="Proteomes" id="UP001549921">
    <property type="component" value="Unassembled WGS sequence"/>
</dbReference>
<comment type="caution">
    <text evidence="1">The sequence shown here is derived from an EMBL/GenBank/DDBJ whole genome shotgun (WGS) entry which is preliminary data.</text>
</comment>
<dbReference type="SUPFAM" id="SSF56219">
    <property type="entry name" value="DNase I-like"/>
    <property type="match status" value="1"/>
</dbReference>
<proteinExistence type="predicted"/>
<sequence>MTTAEFLSDIDKSLNVECHSVIYPEECGKIINKHYIKVFHVNIQSVQHNFESFLIIFARLNISFDVIVFSECWINEFFAIKQIEGYKSYNTSKYINKSGGVIVYINNKWSANVTEPDIEDANGLIVEVPNVFSLIGQAMPSVGVSFFWTVNVFVAINISFQIFHFNISFHFISSTTRSQCGLVEGCCKVVVVSIRKKSFFFCLIRLLIAQSQGGASAPACPSVATPMATTVRAIGSPTLA</sequence>
<name>A0ABD0S6I4_LOXSC</name>
<dbReference type="EMBL" id="JBEDNZ010000028">
    <property type="protein sequence ID" value="KAL0809658.1"/>
    <property type="molecule type" value="Genomic_DNA"/>
</dbReference>
<reference evidence="1 2" key="1">
    <citation type="submission" date="2024-06" db="EMBL/GenBank/DDBJ databases">
        <title>A chromosome-level genome assembly of beet webworm, Loxostege sticticalis.</title>
        <authorList>
            <person name="Zhang Y."/>
        </authorList>
    </citation>
    <scope>NUCLEOTIDE SEQUENCE [LARGE SCALE GENOMIC DNA]</scope>
    <source>
        <strain evidence="1">AQ028</strain>
        <tissue evidence="1">Male pupae</tissue>
    </source>
</reference>
<accession>A0ABD0S6I4</accession>
<dbReference type="InterPro" id="IPR036691">
    <property type="entry name" value="Endo/exonu/phosph_ase_sf"/>
</dbReference>
<dbReference type="Gene3D" id="3.60.10.10">
    <property type="entry name" value="Endonuclease/exonuclease/phosphatase"/>
    <property type="match status" value="1"/>
</dbReference>
<gene>
    <name evidence="1" type="ORF">ABMA28_011181</name>
</gene>
<evidence type="ECO:0000313" key="2">
    <source>
        <dbReference type="Proteomes" id="UP001549921"/>
    </source>
</evidence>